<keyword evidence="4" id="KW-0503">Monooxygenase</keyword>
<dbReference type="Gene3D" id="3.20.20.30">
    <property type="entry name" value="Luciferase-like domain"/>
    <property type="match status" value="1"/>
</dbReference>
<name>A0A7K0CU62_9NOCA</name>
<dbReference type="PANTHER" id="PTHR42847:SF4">
    <property type="entry name" value="ALKANESULFONATE MONOOXYGENASE-RELATED"/>
    <property type="match status" value="1"/>
</dbReference>
<dbReference type="Proteomes" id="UP000438448">
    <property type="component" value="Unassembled WGS sequence"/>
</dbReference>
<dbReference type="GO" id="GO:0008726">
    <property type="term" value="F:alkanesulfonate monooxygenase activity"/>
    <property type="evidence" value="ECO:0007669"/>
    <property type="project" value="TreeGrafter"/>
</dbReference>
<dbReference type="InterPro" id="IPR011251">
    <property type="entry name" value="Luciferase-like_dom"/>
</dbReference>
<organism evidence="6 7">
    <name type="scientific">Nocardia macrotermitis</name>
    <dbReference type="NCBI Taxonomy" id="2585198"/>
    <lineage>
        <taxon>Bacteria</taxon>
        <taxon>Bacillati</taxon>
        <taxon>Actinomycetota</taxon>
        <taxon>Actinomycetes</taxon>
        <taxon>Mycobacteriales</taxon>
        <taxon>Nocardiaceae</taxon>
        <taxon>Nocardia</taxon>
    </lineage>
</organism>
<dbReference type="Pfam" id="PF00296">
    <property type="entry name" value="Bac_luciferase"/>
    <property type="match status" value="1"/>
</dbReference>
<accession>A0A7K0CU62</accession>
<evidence type="ECO:0000259" key="5">
    <source>
        <dbReference type="Pfam" id="PF00296"/>
    </source>
</evidence>
<evidence type="ECO:0000313" key="7">
    <source>
        <dbReference type="Proteomes" id="UP000438448"/>
    </source>
</evidence>
<keyword evidence="1" id="KW-0285">Flavoprotein</keyword>
<evidence type="ECO:0000256" key="2">
    <source>
        <dbReference type="ARBA" id="ARBA00022643"/>
    </source>
</evidence>
<keyword evidence="2" id="KW-0288">FMN</keyword>
<evidence type="ECO:0000256" key="4">
    <source>
        <dbReference type="ARBA" id="ARBA00023033"/>
    </source>
</evidence>
<evidence type="ECO:0000256" key="3">
    <source>
        <dbReference type="ARBA" id="ARBA00023002"/>
    </source>
</evidence>
<dbReference type="InterPro" id="IPR050172">
    <property type="entry name" value="SsuD_RutA_monooxygenase"/>
</dbReference>
<gene>
    <name evidence="6" type="ORF">NRB20_00900</name>
</gene>
<dbReference type="EMBL" id="WEGK01000001">
    <property type="protein sequence ID" value="MQY17027.1"/>
    <property type="molecule type" value="Genomic_DNA"/>
</dbReference>
<dbReference type="GO" id="GO:0046306">
    <property type="term" value="P:alkanesulfonate catabolic process"/>
    <property type="evidence" value="ECO:0007669"/>
    <property type="project" value="TreeGrafter"/>
</dbReference>
<dbReference type="AlphaFoldDB" id="A0A7K0CU62"/>
<keyword evidence="7" id="KW-1185">Reference proteome</keyword>
<comment type="caution">
    <text evidence="6">The sequence shown here is derived from an EMBL/GenBank/DDBJ whole genome shotgun (WGS) entry which is preliminary data.</text>
</comment>
<proteinExistence type="predicted"/>
<dbReference type="SUPFAM" id="SSF51679">
    <property type="entry name" value="Bacterial luciferase-like"/>
    <property type="match status" value="1"/>
</dbReference>
<dbReference type="InterPro" id="IPR036661">
    <property type="entry name" value="Luciferase-like_sf"/>
</dbReference>
<feature type="domain" description="Luciferase-like" evidence="5">
    <location>
        <begin position="15"/>
        <end position="232"/>
    </location>
</feature>
<protein>
    <recommendedName>
        <fullName evidence="5">Luciferase-like domain-containing protein</fullName>
    </recommendedName>
</protein>
<evidence type="ECO:0000256" key="1">
    <source>
        <dbReference type="ARBA" id="ARBA00022630"/>
    </source>
</evidence>
<evidence type="ECO:0000313" key="6">
    <source>
        <dbReference type="EMBL" id="MQY17027.1"/>
    </source>
</evidence>
<reference evidence="6 7" key="1">
    <citation type="submission" date="2019-10" db="EMBL/GenBank/DDBJ databases">
        <title>Nocardia macrotermitis sp. nov. and Nocardia aurantia sp. nov., isolated from the gut of fungus growing-termite Macrotermes natalensis.</title>
        <authorList>
            <person name="Benndorf R."/>
            <person name="Schwitalla J."/>
            <person name="Martin K."/>
            <person name="De Beer W."/>
            <person name="Kaster A.-K."/>
            <person name="Vollmers J."/>
            <person name="Poulsen M."/>
            <person name="Beemelmanns C."/>
        </authorList>
    </citation>
    <scope>NUCLEOTIDE SEQUENCE [LARGE SCALE GENOMIC DNA]</scope>
    <source>
        <strain evidence="6 7">RB20</strain>
    </source>
</reference>
<dbReference type="NCBIfam" id="TIGR03619">
    <property type="entry name" value="F420_Rv2161c"/>
    <property type="match status" value="1"/>
</dbReference>
<dbReference type="PANTHER" id="PTHR42847">
    <property type="entry name" value="ALKANESULFONATE MONOOXYGENASE"/>
    <property type="match status" value="1"/>
</dbReference>
<sequence>MTVRMGISTPVVLDIPGRSAAWEGTAGIEEIARIAEAGDRLGFDHLTCSEHVALAEHSTSTMLKGGRGTRYWDPLATLSYVAARTRRIRLCTSVIVLGYHHPLALAKRYGTLDRISGGRVVLGVGVGTAREEFELLGASFTDRGRRADESIAALRAAFGRRTPEFEGEYFSFGDLVVDPHGVQEQLPIWVGGVSDAALRRATRLGDGWIPAAVSASGLRERLAECQPAAAHFDVVVGTAQELDPIAVPERAEEVIGELGAAGATIVQPRLRHGSLTEYLEQLDALSRLTCFQAA</sequence>
<keyword evidence="3" id="KW-0560">Oxidoreductase</keyword>
<dbReference type="InterPro" id="IPR019921">
    <property type="entry name" value="Lucif-like_OxRdtase_Rv2161c"/>
</dbReference>